<dbReference type="Gene3D" id="3.40.50.720">
    <property type="entry name" value="NAD(P)-binding Rossmann-like Domain"/>
    <property type="match status" value="1"/>
</dbReference>
<accession>A0A7E5WJ04</accession>
<name>A0A7E5WJ04_TRINI</name>
<dbReference type="Proteomes" id="UP000322000">
    <property type="component" value="Chromosome 18"/>
</dbReference>
<dbReference type="KEGG" id="tnl:113502806"/>
<sequence length="253" mass="26905">MSFENKVVLVTGSGSGIGEATVKEFAKNGANVIIVDINNERTENVAEICKQFGNKVLGITADVTKFEEAENILKETIDTFGRLDILINNAGILGQPSSILQGTILDQYDHIMNTNLRSVVVMTTLFAPHLIKTKGCIVNISSVASTDTRCGKAFPACCIAKTGLDSFTRLSALEFASSGVRVNSVNPGPVRTNLMADSGISGDWEKVGEKTALGKTADPEEVASLIVYVCSDRATSITGVTYVIDNGMALINH</sequence>
<proteinExistence type="predicted"/>
<protein>
    <submittedName>
        <fullName evidence="2">Uncharacterized protein LOC113502806</fullName>
    </submittedName>
</protein>
<dbReference type="PANTHER" id="PTHR43975:SF2">
    <property type="entry name" value="EG:BACR7A4.14 PROTEIN-RELATED"/>
    <property type="match status" value="1"/>
</dbReference>
<dbReference type="Pfam" id="PF13561">
    <property type="entry name" value="adh_short_C2"/>
    <property type="match status" value="1"/>
</dbReference>
<dbReference type="PANTHER" id="PTHR43975">
    <property type="entry name" value="ZGC:101858"/>
    <property type="match status" value="1"/>
</dbReference>
<reference evidence="2" key="1">
    <citation type="submission" date="2025-08" db="UniProtKB">
        <authorList>
            <consortium name="RefSeq"/>
        </authorList>
    </citation>
    <scope>IDENTIFICATION</scope>
</reference>
<evidence type="ECO:0000313" key="2">
    <source>
        <dbReference type="RefSeq" id="XP_026740307.1"/>
    </source>
</evidence>
<dbReference type="SUPFAM" id="SSF51735">
    <property type="entry name" value="NAD(P)-binding Rossmann-fold domains"/>
    <property type="match status" value="1"/>
</dbReference>
<dbReference type="OrthoDB" id="47007at2759"/>
<dbReference type="InParanoid" id="A0A7E5WJ04"/>
<organism evidence="1 2">
    <name type="scientific">Trichoplusia ni</name>
    <name type="common">Cabbage looper</name>
    <dbReference type="NCBI Taxonomy" id="7111"/>
    <lineage>
        <taxon>Eukaryota</taxon>
        <taxon>Metazoa</taxon>
        <taxon>Ecdysozoa</taxon>
        <taxon>Arthropoda</taxon>
        <taxon>Hexapoda</taxon>
        <taxon>Insecta</taxon>
        <taxon>Pterygota</taxon>
        <taxon>Neoptera</taxon>
        <taxon>Endopterygota</taxon>
        <taxon>Lepidoptera</taxon>
        <taxon>Glossata</taxon>
        <taxon>Ditrysia</taxon>
        <taxon>Noctuoidea</taxon>
        <taxon>Noctuidae</taxon>
        <taxon>Plusiinae</taxon>
        <taxon>Trichoplusia</taxon>
    </lineage>
</organism>
<gene>
    <name evidence="2" type="primary">LOC113502806</name>
</gene>
<dbReference type="RefSeq" id="XP_026740307.1">
    <property type="nucleotide sequence ID" value="XM_026884506.1"/>
</dbReference>
<dbReference type="GeneID" id="113502806"/>
<dbReference type="PRINTS" id="PR00080">
    <property type="entry name" value="SDRFAMILY"/>
</dbReference>
<dbReference type="FunFam" id="3.40.50.720:FF:000084">
    <property type="entry name" value="Short-chain dehydrogenase reductase"/>
    <property type="match status" value="1"/>
</dbReference>
<dbReference type="AlphaFoldDB" id="A0A7E5WJ04"/>
<dbReference type="InterPro" id="IPR002347">
    <property type="entry name" value="SDR_fam"/>
</dbReference>
<dbReference type="PRINTS" id="PR00081">
    <property type="entry name" value="GDHRDH"/>
</dbReference>
<dbReference type="InterPro" id="IPR036291">
    <property type="entry name" value="NAD(P)-bd_dom_sf"/>
</dbReference>
<keyword evidence="1" id="KW-1185">Reference proteome</keyword>
<evidence type="ECO:0000313" key="1">
    <source>
        <dbReference type="Proteomes" id="UP000322000"/>
    </source>
</evidence>